<dbReference type="InterPro" id="IPR042425">
    <property type="entry name" value="APCDD1"/>
</dbReference>
<dbReference type="Proteomes" id="UP000479000">
    <property type="component" value="Unassembled WGS sequence"/>
</dbReference>
<keyword evidence="2" id="KW-0812">Transmembrane</keyword>
<dbReference type="GO" id="GO:0017147">
    <property type="term" value="F:Wnt-protein binding"/>
    <property type="evidence" value="ECO:0007669"/>
    <property type="project" value="InterPro"/>
</dbReference>
<evidence type="ECO:0000256" key="1">
    <source>
        <dbReference type="ARBA" id="ARBA00004167"/>
    </source>
</evidence>
<comment type="subcellular location">
    <subcellularLocation>
        <location evidence="1">Membrane</location>
        <topology evidence="1">Single-pass membrane protein</topology>
    </subcellularLocation>
</comment>
<keyword evidence="3" id="KW-0732">Signal</keyword>
<evidence type="ECO:0000256" key="5">
    <source>
        <dbReference type="ARBA" id="ARBA00023180"/>
    </source>
</evidence>
<dbReference type="PANTHER" id="PTHR31021:SF1">
    <property type="entry name" value="CHROMOSOME UNDETERMINED SCAFFOLD_56, WHOLE GENOME SHOTGUN SEQUENCE"/>
    <property type="match status" value="1"/>
</dbReference>
<dbReference type="AlphaFoldDB" id="A0A6H5FXY4"/>
<evidence type="ECO:0000256" key="3">
    <source>
        <dbReference type="ARBA" id="ARBA00022729"/>
    </source>
</evidence>
<evidence type="ECO:0000259" key="6">
    <source>
        <dbReference type="Pfam" id="PF14921"/>
    </source>
</evidence>
<gene>
    <name evidence="7" type="ORF">NTEN_LOCUS1575</name>
</gene>
<reference evidence="7 8" key="1">
    <citation type="submission" date="2020-02" db="EMBL/GenBank/DDBJ databases">
        <authorList>
            <person name="Ferguson B K."/>
        </authorList>
    </citation>
    <scope>NUCLEOTIDE SEQUENCE [LARGE SCALE GENOMIC DNA]</scope>
</reference>
<dbReference type="PANTHER" id="PTHR31021">
    <property type="entry name" value="ADENOMATOSIS POLYPOSIS COLI DOWN-REGULATED 1"/>
    <property type="match status" value="1"/>
</dbReference>
<protein>
    <recommendedName>
        <fullName evidence="6">APCDD1 domain-containing protein</fullName>
    </recommendedName>
</protein>
<feature type="domain" description="APCDD1" evidence="6">
    <location>
        <begin position="18"/>
        <end position="94"/>
    </location>
</feature>
<evidence type="ECO:0000313" key="8">
    <source>
        <dbReference type="Proteomes" id="UP000479000"/>
    </source>
</evidence>
<dbReference type="EMBL" id="CADCXU010002507">
    <property type="protein sequence ID" value="CAA9994759.1"/>
    <property type="molecule type" value="Genomic_DNA"/>
</dbReference>
<dbReference type="Pfam" id="PF14921">
    <property type="entry name" value="APCDDC"/>
    <property type="match status" value="1"/>
</dbReference>
<dbReference type="InterPro" id="IPR029405">
    <property type="entry name" value="APCDD1_dom"/>
</dbReference>
<keyword evidence="5" id="KW-0325">Glycoprotein</keyword>
<keyword evidence="4" id="KW-0472">Membrane</keyword>
<evidence type="ECO:0000256" key="4">
    <source>
        <dbReference type="ARBA" id="ARBA00023136"/>
    </source>
</evidence>
<proteinExistence type="predicted"/>
<feature type="non-terminal residue" evidence="7">
    <location>
        <position position="134"/>
    </location>
</feature>
<evidence type="ECO:0000313" key="7">
    <source>
        <dbReference type="EMBL" id="CAA9994759.1"/>
    </source>
</evidence>
<evidence type="ECO:0000256" key="2">
    <source>
        <dbReference type="ARBA" id="ARBA00022692"/>
    </source>
</evidence>
<dbReference type="GO" id="GO:0030178">
    <property type="term" value="P:negative regulation of Wnt signaling pathway"/>
    <property type="evidence" value="ECO:0007669"/>
    <property type="project" value="InterPro"/>
</dbReference>
<keyword evidence="8" id="KW-1185">Reference proteome</keyword>
<dbReference type="OrthoDB" id="5985602at2759"/>
<organism evidence="7 8">
    <name type="scientific">Nesidiocoris tenuis</name>
    <dbReference type="NCBI Taxonomy" id="355587"/>
    <lineage>
        <taxon>Eukaryota</taxon>
        <taxon>Metazoa</taxon>
        <taxon>Ecdysozoa</taxon>
        <taxon>Arthropoda</taxon>
        <taxon>Hexapoda</taxon>
        <taxon>Insecta</taxon>
        <taxon>Pterygota</taxon>
        <taxon>Neoptera</taxon>
        <taxon>Paraneoptera</taxon>
        <taxon>Hemiptera</taxon>
        <taxon>Heteroptera</taxon>
        <taxon>Panheteroptera</taxon>
        <taxon>Cimicomorpha</taxon>
        <taxon>Miridae</taxon>
        <taxon>Dicyphina</taxon>
        <taxon>Nesidiocoris</taxon>
    </lineage>
</organism>
<dbReference type="GO" id="GO:0005886">
    <property type="term" value="C:plasma membrane"/>
    <property type="evidence" value="ECO:0007669"/>
    <property type="project" value="InterPro"/>
</dbReference>
<sequence>MYLAISEFYALFGIRPGTCEVRPGPEYLLRWHYYSENGTFRHNTYVYKDDGCSKPVWSRCVKGRYGVRGRSLHMPDASQADFTLQEVMVMVYSGTFGGLGTDLMKQLPVELREAFSSGIVAFLLKSVTLCSDIG</sequence>
<name>A0A6H5FXY4_9HEMI</name>
<accession>A0A6H5FXY4</accession>